<evidence type="ECO:0000256" key="2">
    <source>
        <dbReference type="ARBA" id="ARBA00023163"/>
    </source>
</evidence>
<dbReference type="SUPFAM" id="SSF48498">
    <property type="entry name" value="Tetracyclin repressor-like, C-terminal domain"/>
    <property type="match status" value="1"/>
</dbReference>
<dbReference type="Proteomes" id="UP001500064">
    <property type="component" value="Unassembled WGS sequence"/>
</dbReference>
<evidence type="ECO:0000256" key="1">
    <source>
        <dbReference type="ARBA" id="ARBA00023015"/>
    </source>
</evidence>
<reference evidence="5" key="1">
    <citation type="journal article" date="2019" name="Int. J. Syst. Evol. Microbiol.">
        <title>The Global Catalogue of Microorganisms (GCM) 10K type strain sequencing project: providing services to taxonomists for standard genome sequencing and annotation.</title>
        <authorList>
            <consortium name="The Broad Institute Genomics Platform"/>
            <consortium name="The Broad Institute Genome Sequencing Center for Infectious Disease"/>
            <person name="Wu L."/>
            <person name="Ma J."/>
        </authorList>
    </citation>
    <scope>NUCLEOTIDE SEQUENCE [LARGE SCALE GENOMIC DNA]</scope>
    <source>
        <strain evidence="5">JCM 13929</strain>
    </source>
</reference>
<gene>
    <name evidence="4" type="ORF">GCM10009733_017630</name>
</gene>
<keyword evidence="2" id="KW-0804">Transcription</keyword>
<keyword evidence="5" id="KW-1185">Reference proteome</keyword>
<dbReference type="RefSeq" id="WP_346102979.1">
    <property type="nucleotide sequence ID" value="NZ_BAAAMU010000009.1"/>
</dbReference>
<evidence type="ECO:0000313" key="5">
    <source>
        <dbReference type="Proteomes" id="UP001500064"/>
    </source>
</evidence>
<dbReference type="EMBL" id="BAAAMU010000009">
    <property type="protein sequence ID" value="GAA1621542.1"/>
    <property type="molecule type" value="Genomic_DNA"/>
</dbReference>
<proteinExistence type="predicted"/>
<organism evidence="4 5">
    <name type="scientific">Nonomuraea maheshkhaliensis</name>
    <dbReference type="NCBI Taxonomy" id="419590"/>
    <lineage>
        <taxon>Bacteria</taxon>
        <taxon>Bacillati</taxon>
        <taxon>Actinomycetota</taxon>
        <taxon>Actinomycetes</taxon>
        <taxon>Streptosporangiales</taxon>
        <taxon>Streptosporangiaceae</taxon>
        <taxon>Nonomuraea</taxon>
    </lineage>
</organism>
<comment type="caution">
    <text evidence="4">The sequence shown here is derived from an EMBL/GenBank/DDBJ whole genome shotgun (WGS) entry which is preliminary data.</text>
</comment>
<dbReference type="Pfam" id="PF13305">
    <property type="entry name" value="TetR_C_33"/>
    <property type="match status" value="1"/>
</dbReference>
<dbReference type="InterPro" id="IPR025996">
    <property type="entry name" value="MT1864/Rv1816-like_C"/>
</dbReference>
<sequence>MAELTASGAAYLADKLANPHLYRAMFLERHDGPDAGNDTFQRLVDALRRCVEAGRFRQVEPIRSLGWAVQLWITRHGMVSLAVAGLLPAEHLPLHFADMSQSLFVGYGDDPEATRRSVDLAMRDH</sequence>
<keyword evidence="1" id="KW-0805">Transcription regulation</keyword>
<name>A0ABP4QZ30_9ACTN</name>
<dbReference type="Gene3D" id="1.10.357.10">
    <property type="entry name" value="Tetracycline Repressor, domain 2"/>
    <property type="match status" value="1"/>
</dbReference>
<feature type="domain" description="HTH-type transcriptional regulator MT1864/Rv1816-like C-terminal" evidence="3">
    <location>
        <begin position="4"/>
        <end position="88"/>
    </location>
</feature>
<accession>A0ABP4QZ30</accession>
<evidence type="ECO:0000259" key="3">
    <source>
        <dbReference type="Pfam" id="PF13305"/>
    </source>
</evidence>
<dbReference type="InterPro" id="IPR036271">
    <property type="entry name" value="Tet_transcr_reg_TetR-rel_C_sf"/>
</dbReference>
<protein>
    <recommendedName>
        <fullName evidence="3">HTH-type transcriptional regulator MT1864/Rv1816-like C-terminal domain-containing protein</fullName>
    </recommendedName>
</protein>
<evidence type="ECO:0000313" key="4">
    <source>
        <dbReference type="EMBL" id="GAA1621542.1"/>
    </source>
</evidence>